<feature type="transmembrane region" description="Helical" evidence="7">
    <location>
        <begin position="32"/>
        <end position="51"/>
    </location>
</feature>
<reference evidence="9 10" key="1">
    <citation type="journal article" date="2011" name="J. Bacteriol.">
        <title>Genome sequence of Brevibacillus laterosporus LMG 15441, a pathogen of invertebrates.</title>
        <authorList>
            <person name="Djukic M."/>
            <person name="Poehlein A."/>
            <person name="Thurmer A."/>
            <person name="Daniel R."/>
        </authorList>
    </citation>
    <scope>NUCLEOTIDE SEQUENCE [LARGE SCALE GENOMIC DNA]</scope>
    <source>
        <strain evidence="9 10">LMG 15441</strain>
    </source>
</reference>
<dbReference type="AlphaFoldDB" id="A0A075R168"/>
<evidence type="ECO:0000256" key="7">
    <source>
        <dbReference type="SAM" id="Phobius"/>
    </source>
</evidence>
<gene>
    <name evidence="9" type="ORF">BRLA_c012840</name>
</gene>
<evidence type="ECO:0000313" key="9">
    <source>
        <dbReference type="EMBL" id="AIG25624.1"/>
    </source>
</evidence>
<feature type="transmembrane region" description="Helical" evidence="7">
    <location>
        <begin position="6"/>
        <end position="25"/>
    </location>
</feature>
<sequence>MELLTILMRTLFSYFFLLLIMRLMGKRELGQMSLFDVVISIMLAEMAVLAIDQVEKPLLHMFSPMILIMLLEIGMAYLFMKSKKIRNFVNGEADVLIANGEIREEALKKNRLNLDDLLIHLRQENVKNLADVEFAILETTGKVSVFTKPEKSPVTLQDLGLQEKKPKKSLTGVTVSFPIPLIMDGEVQTDAVEKIGKNIFWLKQELKKQGYRHTNEIMFCSIDEQGKLFVNKTQYPRK</sequence>
<evidence type="ECO:0000256" key="1">
    <source>
        <dbReference type="ARBA" id="ARBA00004651"/>
    </source>
</evidence>
<protein>
    <recommendedName>
        <fullName evidence="8">YetF C-terminal domain-containing protein</fullName>
    </recommendedName>
</protein>
<evidence type="ECO:0000259" key="8">
    <source>
        <dbReference type="Pfam" id="PF04239"/>
    </source>
</evidence>
<dbReference type="PANTHER" id="PTHR34582:SF6">
    <property type="entry name" value="UPF0702 TRANSMEMBRANE PROTEIN YCAP"/>
    <property type="match status" value="1"/>
</dbReference>
<feature type="transmembrane region" description="Helical" evidence="7">
    <location>
        <begin position="57"/>
        <end position="79"/>
    </location>
</feature>
<dbReference type="HOGENOM" id="CLU_077149_0_1_9"/>
<dbReference type="InterPro" id="IPR023090">
    <property type="entry name" value="UPF0702_alpha/beta_dom_sf"/>
</dbReference>
<keyword evidence="5 7" id="KW-1133">Transmembrane helix</keyword>
<organism evidence="9 10">
    <name type="scientific">Brevibacillus laterosporus LMG 15441</name>
    <dbReference type="NCBI Taxonomy" id="1042163"/>
    <lineage>
        <taxon>Bacteria</taxon>
        <taxon>Bacillati</taxon>
        <taxon>Bacillota</taxon>
        <taxon>Bacilli</taxon>
        <taxon>Bacillales</taxon>
        <taxon>Paenibacillaceae</taxon>
        <taxon>Brevibacillus</taxon>
    </lineage>
</organism>
<evidence type="ECO:0000256" key="5">
    <source>
        <dbReference type="ARBA" id="ARBA00022989"/>
    </source>
</evidence>
<accession>A0A075R168</accession>
<dbReference type="EMBL" id="CP007806">
    <property type="protein sequence ID" value="AIG25624.1"/>
    <property type="molecule type" value="Genomic_DNA"/>
</dbReference>
<evidence type="ECO:0000313" key="10">
    <source>
        <dbReference type="Proteomes" id="UP000005850"/>
    </source>
</evidence>
<feature type="domain" description="YetF C-terminal" evidence="8">
    <location>
        <begin position="80"/>
        <end position="222"/>
    </location>
</feature>
<keyword evidence="10" id="KW-1185">Reference proteome</keyword>
<dbReference type="GO" id="GO:0005886">
    <property type="term" value="C:plasma membrane"/>
    <property type="evidence" value="ECO:0007669"/>
    <property type="project" value="UniProtKB-SubCell"/>
</dbReference>
<evidence type="ECO:0000256" key="2">
    <source>
        <dbReference type="ARBA" id="ARBA00006448"/>
    </source>
</evidence>
<dbReference type="STRING" id="1042163.BRLA_c012840"/>
<dbReference type="KEGG" id="blr:BRLA_c012840"/>
<keyword evidence="6 7" id="KW-0472">Membrane</keyword>
<comment type="subcellular location">
    <subcellularLocation>
        <location evidence="1">Cell membrane</location>
        <topology evidence="1">Multi-pass membrane protein</topology>
    </subcellularLocation>
</comment>
<dbReference type="RefSeq" id="WP_003338346.1">
    <property type="nucleotide sequence ID" value="NZ_CP007806.1"/>
</dbReference>
<dbReference type="Gene3D" id="3.30.240.20">
    <property type="entry name" value="bsu07140 like domains"/>
    <property type="match status" value="2"/>
</dbReference>
<dbReference type="Pfam" id="PF04239">
    <property type="entry name" value="DUF421"/>
    <property type="match status" value="1"/>
</dbReference>
<name>A0A075R168_BRELA</name>
<evidence type="ECO:0000256" key="6">
    <source>
        <dbReference type="ARBA" id="ARBA00023136"/>
    </source>
</evidence>
<comment type="similarity">
    <text evidence="2">Belongs to the UPF0702 family.</text>
</comment>
<dbReference type="eggNOG" id="COG2323">
    <property type="taxonomic scope" value="Bacteria"/>
</dbReference>
<dbReference type="Proteomes" id="UP000005850">
    <property type="component" value="Chromosome"/>
</dbReference>
<dbReference type="InterPro" id="IPR007353">
    <property type="entry name" value="DUF421"/>
</dbReference>
<keyword evidence="4 7" id="KW-0812">Transmembrane</keyword>
<dbReference type="PANTHER" id="PTHR34582">
    <property type="entry name" value="UPF0702 TRANSMEMBRANE PROTEIN YCAP"/>
    <property type="match status" value="1"/>
</dbReference>
<keyword evidence="3" id="KW-1003">Cell membrane</keyword>
<evidence type="ECO:0000256" key="3">
    <source>
        <dbReference type="ARBA" id="ARBA00022475"/>
    </source>
</evidence>
<proteinExistence type="inferred from homology"/>
<evidence type="ECO:0000256" key="4">
    <source>
        <dbReference type="ARBA" id="ARBA00022692"/>
    </source>
</evidence>